<evidence type="ECO:0000313" key="1">
    <source>
        <dbReference type="EMBL" id="KAI0034934.1"/>
    </source>
</evidence>
<gene>
    <name evidence="1" type="ORF">K488DRAFT_28329</name>
</gene>
<feature type="non-terminal residue" evidence="1">
    <location>
        <position position="1"/>
    </location>
</feature>
<dbReference type="EMBL" id="MU273492">
    <property type="protein sequence ID" value="KAI0034934.1"/>
    <property type="molecule type" value="Genomic_DNA"/>
</dbReference>
<name>A0ACB8QSZ7_9AGAM</name>
<reference evidence="1" key="1">
    <citation type="submission" date="2021-02" db="EMBL/GenBank/DDBJ databases">
        <authorList>
            <consortium name="DOE Joint Genome Institute"/>
            <person name="Ahrendt S."/>
            <person name="Looney B.P."/>
            <person name="Miyauchi S."/>
            <person name="Morin E."/>
            <person name="Drula E."/>
            <person name="Courty P.E."/>
            <person name="Chicoki N."/>
            <person name="Fauchery L."/>
            <person name="Kohler A."/>
            <person name="Kuo A."/>
            <person name="Labutti K."/>
            <person name="Pangilinan J."/>
            <person name="Lipzen A."/>
            <person name="Riley R."/>
            <person name="Andreopoulos W."/>
            <person name="He G."/>
            <person name="Johnson J."/>
            <person name="Barry K.W."/>
            <person name="Grigoriev I.V."/>
            <person name="Nagy L."/>
            <person name="Hibbett D."/>
            <person name="Henrissat B."/>
            <person name="Matheny P.B."/>
            <person name="Labbe J."/>
            <person name="Martin F."/>
        </authorList>
    </citation>
    <scope>NUCLEOTIDE SEQUENCE</scope>
    <source>
        <strain evidence="1">EC-137</strain>
    </source>
</reference>
<comment type="caution">
    <text evidence="1">The sequence shown here is derived from an EMBL/GenBank/DDBJ whole genome shotgun (WGS) entry which is preliminary data.</text>
</comment>
<feature type="non-terminal residue" evidence="1">
    <location>
        <position position="98"/>
    </location>
</feature>
<dbReference type="Proteomes" id="UP000814128">
    <property type="component" value="Unassembled WGS sequence"/>
</dbReference>
<reference evidence="1" key="2">
    <citation type="journal article" date="2022" name="New Phytol.">
        <title>Evolutionary transition to the ectomycorrhizal habit in the genomes of a hyperdiverse lineage of mushroom-forming fungi.</title>
        <authorList>
            <person name="Looney B."/>
            <person name="Miyauchi S."/>
            <person name="Morin E."/>
            <person name="Drula E."/>
            <person name="Courty P.E."/>
            <person name="Kohler A."/>
            <person name="Kuo A."/>
            <person name="LaButti K."/>
            <person name="Pangilinan J."/>
            <person name="Lipzen A."/>
            <person name="Riley R."/>
            <person name="Andreopoulos W."/>
            <person name="He G."/>
            <person name="Johnson J."/>
            <person name="Nolan M."/>
            <person name="Tritt A."/>
            <person name="Barry K.W."/>
            <person name="Grigoriev I.V."/>
            <person name="Nagy L.G."/>
            <person name="Hibbett D."/>
            <person name="Henrissat B."/>
            <person name="Matheny P.B."/>
            <person name="Labbe J."/>
            <person name="Martin F.M."/>
        </authorList>
    </citation>
    <scope>NUCLEOTIDE SEQUENCE</scope>
    <source>
        <strain evidence="1">EC-137</strain>
    </source>
</reference>
<keyword evidence="2" id="KW-1185">Reference proteome</keyword>
<protein>
    <submittedName>
        <fullName evidence="1">Uncharacterized protein</fullName>
    </submittedName>
</protein>
<proteinExistence type="predicted"/>
<evidence type="ECO:0000313" key="2">
    <source>
        <dbReference type="Proteomes" id="UP000814128"/>
    </source>
</evidence>
<sequence length="98" mass="10473">PRVSSPLATSPLADASSARPVQRGAATATSFPRPAQRQSQRASFPTSRPLRPFASISHITTSSDKGKASKPVKLIEPPANHRAQFTLNLTQAELGRQD</sequence>
<accession>A0ACB8QSZ7</accession>
<organism evidence="1 2">
    <name type="scientific">Vararia minispora EC-137</name>
    <dbReference type="NCBI Taxonomy" id="1314806"/>
    <lineage>
        <taxon>Eukaryota</taxon>
        <taxon>Fungi</taxon>
        <taxon>Dikarya</taxon>
        <taxon>Basidiomycota</taxon>
        <taxon>Agaricomycotina</taxon>
        <taxon>Agaricomycetes</taxon>
        <taxon>Russulales</taxon>
        <taxon>Lachnocladiaceae</taxon>
        <taxon>Vararia</taxon>
    </lineage>
</organism>